<feature type="domain" description="Ketosynthase family 3 (KS3)" evidence="15">
    <location>
        <begin position="27"/>
        <end position="426"/>
    </location>
</feature>
<name>A0A3A8ABT0_9HYPH</name>
<dbReference type="NCBIfam" id="NF005589">
    <property type="entry name" value="PRK07314.1"/>
    <property type="match status" value="1"/>
</dbReference>
<dbReference type="PANTHER" id="PTHR11712">
    <property type="entry name" value="POLYKETIDE SYNTHASE-RELATED"/>
    <property type="match status" value="1"/>
</dbReference>
<keyword evidence="5" id="KW-0997">Cell inner membrane</keyword>
<dbReference type="Proteomes" id="UP000246132">
    <property type="component" value="Unassembled WGS sequence"/>
</dbReference>
<comment type="subcellular location">
    <subcellularLocation>
        <location evidence="1">Cell inner membrane</location>
    </subcellularLocation>
</comment>
<keyword evidence="6 13" id="KW-0808">Transferase</keyword>
<reference evidence="16 17" key="1">
    <citation type="journal article" date="2018" name="Int. J. Syst. Bacteriol.">
        <title>Oceaniradius stylonemae gen. nov., sp. nov., isolated from a red alga, Stylonema cornu-cervi.</title>
        <authorList>
            <person name="Jeong S."/>
        </authorList>
    </citation>
    <scope>NUCLEOTIDE SEQUENCE [LARGE SCALE GENOMIC DNA]</scope>
    <source>
        <strain evidence="16 17">StC1</strain>
    </source>
</reference>
<evidence type="ECO:0000256" key="2">
    <source>
        <dbReference type="ARBA" id="ARBA00008467"/>
    </source>
</evidence>
<accession>A0A3A8ABT0</accession>
<evidence type="ECO:0000256" key="7">
    <source>
        <dbReference type="ARBA" id="ARBA00022692"/>
    </source>
</evidence>
<evidence type="ECO:0000313" key="16">
    <source>
        <dbReference type="EMBL" id="RKF07325.1"/>
    </source>
</evidence>
<dbReference type="InterPro" id="IPR020841">
    <property type="entry name" value="PKS_Beta-ketoAc_synthase_dom"/>
</dbReference>
<feature type="region of interest" description="Disordered" evidence="14">
    <location>
        <begin position="1"/>
        <end position="25"/>
    </location>
</feature>
<evidence type="ECO:0000256" key="9">
    <source>
        <dbReference type="ARBA" id="ARBA00023136"/>
    </source>
</evidence>
<dbReference type="AlphaFoldDB" id="A0A3A8ABT0"/>
<keyword evidence="3" id="KW-0536">Nodulation</keyword>
<keyword evidence="8" id="KW-1133">Transmembrane helix</keyword>
<dbReference type="Gene3D" id="3.40.47.10">
    <property type="match status" value="1"/>
</dbReference>
<comment type="caution">
    <text evidence="16">The sequence shown here is derived from an EMBL/GenBank/DDBJ whole genome shotgun (WGS) entry which is preliminary data.</text>
</comment>
<comment type="function">
    <text evidence="10">Proposed to synthesize NOD factor fatty acyl chain. Involved in the synthesis of a highly unsaturated fatty acid moiety, which forms part of a lipo-oligosaccharide that is responsible for host specificity.</text>
</comment>
<dbReference type="Pfam" id="PF00109">
    <property type="entry name" value="ketoacyl-synt"/>
    <property type="match status" value="1"/>
</dbReference>
<evidence type="ECO:0000256" key="5">
    <source>
        <dbReference type="ARBA" id="ARBA00022519"/>
    </source>
</evidence>
<evidence type="ECO:0000256" key="4">
    <source>
        <dbReference type="ARBA" id="ARBA00022475"/>
    </source>
</evidence>
<dbReference type="InterPro" id="IPR018201">
    <property type="entry name" value="Ketoacyl_synth_AS"/>
</dbReference>
<evidence type="ECO:0000256" key="11">
    <source>
        <dbReference type="ARBA" id="ARBA00039445"/>
    </source>
</evidence>
<protein>
    <recommendedName>
        <fullName evidence="11">Nodulation protein E</fullName>
    </recommendedName>
    <alternativeName>
        <fullName evidence="12">Host-specificity of nodulation protein B</fullName>
    </alternativeName>
</protein>
<keyword evidence="7" id="KW-0812">Transmembrane</keyword>
<dbReference type="InterPro" id="IPR000794">
    <property type="entry name" value="Beta-ketoacyl_synthase"/>
</dbReference>
<dbReference type="GO" id="GO:0005886">
    <property type="term" value="C:plasma membrane"/>
    <property type="evidence" value="ECO:0007669"/>
    <property type="project" value="UniProtKB-SubCell"/>
</dbReference>
<keyword evidence="9" id="KW-0472">Membrane</keyword>
<dbReference type="SUPFAM" id="SSF53901">
    <property type="entry name" value="Thiolase-like"/>
    <property type="match status" value="2"/>
</dbReference>
<dbReference type="Pfam" id="PF02801">
    <property type="entry name" value="Ketoacyl-synt_C"/>
    <property type="match status" value="1"/>
</dbReference>
<organism evidence="16 17">
    <name type="scientific">Oceaniradius stylonematis</name>
    <dbReference type="NCBI Taxonomy" id="2184161"/>
    <lineage>
        <taxon>Bacteria</taxon>
        <taxon>Pseudomonadati</taxon>
        <taxon>Pseudomonadota</taxon>
        <taxon>Alphaproteobacteria</taxon>
        <taxon>Hyphomicrobiales</taxon>
        <taxon>Ahrensiaceae</taxon>
        <taxon>Oceaniradius</taxon>
    </lineage>
</organism>
<feature type="compositionally biased region" description="Basic residues" evidence="14">
    <location>
        <begin position="10"/>
        <end position="25"/>
    </location>
</feature>
<dbReference type="GO" id="GO:0004315">
    <property type="term" value="F:3-oxoacyl-[acyl-carrier-protein] synthase activity"/>
    <property type="evidence" value="ECO:0007669"/>
    <property type="project" value="InterPro"/>
</dbReference>
<sequence>MGTAQDGRRCVRRRSRARRKERQRVSRPRIVITGLGGISALGTNAPAIWNAMKTGTNGIAPIDIPEKDELKAKLAAQVRELPDHGFERRLLLTTSRFGLLAMIAAKEALSDSGIIDHGIDPLRTGAIIGTGIFGGDVIDTNYKAILLEKKKRTDIFLVPQAMPSSPAVHVSMAFGLKGPVYGTSSACSSANHAFAAALDTLRAGRADVMIAGGSDAPLNFGVLKAWDSMRILSRNGCRPFSADRDGLVLGDGAGAVVLETEDHARARGATILAELAGAGLTADAGDIVAPDMDGAARAMEQCLADADLARGDVQYVNAHGTGTMGNDKTETQAIRRAFGAHADSLAVSSTKSMHGHCMGASGALEMIAAVGTVRDGILPPTLGYANPDPECDLDYVPNKPRKADVAAVISNSFAFGGSNAVIAVKRA</sequence>
<evidence type="ECO:0000256" key="12">
    <source>
        <dbReference type="ARBA" id="ARBA00041756"/>
    </source>
</evidence>
<dbReference type="PANTHER" id="PTHR11712:SF352">
    <property type="entry name" value="3-OXOACYL-[ACYL-CARRIER-PROTEIN] SYNTHASE"/>
    <property type="match status" value="1"/>
</dbReference>
<dbReference type="InterPro" id="IPR016039">
    <property type="entry name" value="Thiolase-like"/>
</dbReference>
<dbReference type="SMART" id="SM00825">
    <property type="entry name" value="PKS_KS"/>
    <property type="match status" value="1"/>
</dbReference>
<dbReference type="OrthoDB" id="9808669at2"/>
<gene>
    <name evidence="16" type="ORF">DEM25_005740</name>
</gene>
<evidence type="ECO:0000256" key="13">
    <source>
        <dbReference type="RuleBase" id="RU003694"/>
    </source>
</evidence>
<dbReference type="PROSITE" id="PS52004">
    <property type="entry name" value="KS3_2"/>
    <property type="match status" value="1"/>
</dbReference>
<dbReference type="InterPro" id="IPR014031">
    <property type="entry name" value="Ketoacyl_synth_C"/>
</dbReference>
<proteinExistence type="inferred from homology"/>
<dbReference type="EMBL" id="QFWV02000004">
    <property type="protein sequence ID" value="RKF07325.1"/>
    <property type="molecule type" value="Genomic_DNA"/>
</dbReference>
<evidence type="ECO:0000256" key="14">
    <source>
        <dbReference type="SAM" id="MobiDB-lite"/>
    </source>
</evidence>
<evidence type="ECO:0000259" key="15">
    <source>
        <dbReference type="PROSITE" id="PS52004"/>
    </source>
</evidence>
<dbReference type="GO" id="GO:0006633">
    <property type="term" value="P:fatty acid biosynthetic process"/>
    <property type="evidence" value="ECO:0007669"/>
    <property type="project" value="InterPro"/>
</dbReference>
<keyword evidence="4" id="KW-1003">Cell membrane</keyword>
<comment type="similarity">
    <text evidence="2 13">Belongs to the thiolase-like superfamily. Beta-ketoacyl-ACP synthases family.</text>
</comment>
<evidence type="ECO:0000256" key="3">
    <source>
        <dbReference type="ARBA" id="ARBA00022458"/>
    </source>
</evidence>
<evidence type="ECO:0000256" key="10">
    <source>
        <dbReference type="ARBA" id="ARBA00037576"/>
    </source>
</evidence>
<evidence type="ECO:0000256" key="1">
    <source>
        <dbReference type="ARBA" id="ARBA00004533"/>
    </source>
</evidence>
<keyword evidence="17" id="KW-1185">Reference proteome</keyword>
<dbReference type="CDD" id="cd00834">
    <property type="entry name" value="KAS_I_II"/>
    <property type="match status" value="1"/>
</dbReference>
<evidence type="ECO:0000313" key="17">
    <source>
        <dbReference type="Proteomes" id="UP000246132"/>
    </source>
</evidence>
<dbReference type="PROSITE" id="PS00606">
    <property type="entry name" value="KS3_1"/>
    <property type="match status" value="1"/>
</dbReference>
<evidence type="ECO:0000256" key="8">
    <source>
        <dbReference type="ARBA" id="ARBA00022989"/>
    </source>
</evidence>
<evidence type="ECO:0000256" key="6">
    <source>
        <dbReference type="ARBA" id="ARBA00022679"/>
    </source>
</evidence>
<dbReference type="InterPro" id="IPR014030">
    <property type="entry name" value="Ketoacyl_synth_N"/>
</dbReference>